<dbReference type="GO" id="GO:0005737">
    <property type="term" value="C:cytoplasm"/>
    <property type="evidence" value="ECO:0007669"/>
    <property type="project" value="UniProtKB-SubCell"/>
</dbReference>
<comment type="function">
    <text evidence="3">Catalyzes the phosphorylation of the 3'-hydroxyl group of dephosphocoenzyme A to form coenzyme A.</text>
</comment>
<reference evidence="5 6" key="1">
    <citation type="journal article" date="2015" name="Microbiome">
        <title>Genomic resolution of linkages in carbon, nitrogen, and sulfur cycling among widespread estuary sediment bacteria.</title>
        <authorList>
            <person name="Baker B.J."/>
            <person name="Lazar C.S."/>
            <person name="Teske A.P."/>
            <person name="Dick G.J."/>
        </authorList>
    </citation>
    <scope>NUCLEOTIDE SEQUENCE [LARGE SCALE GENOMIC DNA]</scope>
    <source>
        <strain evidence="5">DG_26</strain>
    </source>
</reference>
<dbReference type="SUPFAM" id="SSF52540">
    <property type="entry name" value="P-loop containing nucleoside triphosphate hydrolases"/>
    <property type="match status" value="1"/>
</dbReference>
<organism evidence="5 6">
    <name type="scientific">candidate division TA06 bacterium DG_26</name>
    <dbReference type="NCBI Taxonomy" id="1703771"/>
    <lineage>
        <taxon>Bacteria</taxon>
        <taxon>Bacteria division TA06</taxon>
    </lineage>
</organism>
<dbReference type="AlphaFoldDB" id="A0A0S7WLF6"/>
<dbReference type="UniPathway" id="UPA00241">
    <property type="reaction ID" value="UER00356"/>
</dbReference>
<evidence type="ECO:0000313" key="6">
    <source>
        <dbReference type="Proteomes" id="UP000051124"/>
    </source>
</evidence>
<feature type="binding site" evidence="3">
    <location>
        <begin position="10"/>
        <end position="15"/>
    </location>
    <ligand>
        <name>ATP</name>
        <dbReference type="ChEBI" id="CHEBI:30616"/>
    </ligand>
</feature>
<evidence type="ECO:0000256" key="4">
    <source>
        <dbReference type="NCBIfam" id="TIGR00152"/>
    </source>
</evidence>
<dbReference type="GO" id="GO:0005524">
    <property type="term" value="F:ATP binding"/>
    <property type="evidence" value="ECO:0007669"/>
    <property type="project" value="UniProtKB-UniRule"/>
</dbReference>
<sequence>MVVGITGEIGAGKTTLAKIFESWGAEFISGDEIGWELLQPGQYTYKLLLQEYGRDIIDTDGRVDRRKLGKIVFSSPEETRQFNDLIHPELLKRLRERIEKARTRSAVVVVDAALIVEWHIMSELDTLIVVIADERRRIERLKRATQLSDEELRDRFKSQLPRAEKLKYADWIVENNGDLTKLHREAERIWRALNMQRETHS</sequence>
<comment type="catalytic activity">
    <reaction evidence="3">
        <text>3'-dephospho-CoA + ATP = ADP + CoA + H(+)</text>
        <dbReference type="Rhea" id="RHEA:18245"/>
        <dbReference type="ChEBI" id="CHEBI:15378"/>
        <dbReference type="ChEBI" id="CHEBI:30616"/>
        <dbReference type="ChEBI" id="CHEBI:57287"/>
        <dbReference type="ChEBI" id="CHEBI:57328"/>
        <dbReference type="ChEBI" id="CHEBI:456216"/>
        <dbReference type="EC" id="2.7.1.24"/>
    </reaction>
</comment>
<keyword evidence="2 3" id="KW-0067">ATP-binding</keyword>
<dbReference type="GO" id="GO:0015937">
    <property type="term" value="P:coenzyme A biosynthetic process"/>
    <property type="evidence" value="ECO:0007669"/>
    <property type="project" value="UniProtKB-UniRule"/>
</dbReference>
<dbReference type="Pfam" id="PF01121">
    <property type="entry name" value="CoaE"/>
    <property type="match status" value="1"/>
</dbReference>
<dbReference type="Proteomes" id="UP000051124">
    <property type="component" value="Unassembled WGS sequence"/>
</dbReference>
<keyword evidence="3" id="KW-0963">Cytoplasm</keyword>
<dbReference type="PROSITE" id="PS51219">
    <property type="entry name" value="DPCK"/>
    <property type="match status" value="1"/>
</dbReference>
<dbReference type="PANTHER" id="PTHR10695">
    <property type="entry name" value="DEPHOSPHO-COA KINASE-RELATED"/>
    <property type="match status" value="1"/>
</dbReference>
<protein>
    <recommendedName>
        <fullName evidence="3 4">Dephospho-CoA kinase</fullName>
        <ecNumber evidence="3 4">2.7.1.24</ecNumber>
    </recommendedName>
    <alternativeName>
        <fullName evidence="3">Dephosphocoenzyme A kinase</fullName>
    </alternativeName>
</protein>
<comment type="subcellular location">
    <subcellularLocation>
        <location evidence="3">Cytoplasm</location>
    </subcellularLocation>
</comment>
<keyword evidence="3" id="KW-0808">Transferase</keyword>
<keyword evidence="1 3" id="KW-0547">Nucleotide-binding</keyword>
<name>A0A0S7WLF6_UNCT6</name>
<proteinExistence type="inferred from homology"/>
<dbReference type="NCBIfam" id="TIGR00152">
    <property type="entry name" value="dephospho-CoA kinase"/>
    <property type="match status" value="1"/>
</dbReference>
<comment type="pathway">
    <text evidence="3">Cofactor biosynthesis; coenzyme A biosynthesis; CoA from (R)-pantothenate: step 5/5.</text>
</comment>
<dbReference type="InterPro" id="IPR027417">
    <property type="entry name" value="P-loop_NTPase"/>
</dbReference>
<dbReference type="Gene3D" id="3.40.50.300">
    <property type="entry name" value="P-loop containing nucleotide triphosphate hydrolases"/>
    <property type="match status" value="1"/>
</dbReference>
<dbReference type="InterPro" id="IPR001977">
    <property type="entry name" value="Depp_CoAkinase"/>
</dbReference>
<accession>A0A0S7WLF6</accession>
<evidence type="ECO:0000256" key="3">
    <source>
        <dbReference type="HAMAP-Rule" id="MF_00376"/>
    </source>
</evidence>
<dbReference type="HAMAP" id="MF_00376">
    <property type="entry name" value="Dephospho_CoA_kinase"/>
    <property type="match status" value="1"/>
</dbReference>
<dbReference type="EC" id="2.7.1.24" evidence="3 4"/>
<gene>
    <name evidence="3" type="primary">coaE</name>
    <name evidence="5" type="ORF">AMJ40_01275</name>
</gene>
<comment type="similarity">
    <text evidence="3">Belongs to the CoaE family.</text>
</comment>
<dbReference type="EMBL" id="LIZT01000008">
    <property type="protein sequence ID" value="KPJ51008.1"/>
    <property type="molecule type" value="Genomic_DNA"/>
</dbReference>
<evidence type="ECO:0000256" key="1">
    <source>
        <dbReference type="ARBA" id="ARBA00022741"/>
    </source>
</evidence>
<evidence type="ECO:0000256" key="2">
    <source>
        <dbReference type="ARBA" id="ARBA00022840"/>
    </source>
</evidence>
<dbReference type="CDD" id="cd02022">
    <property type="entry name" value="DPCK"/>
    <property type="match status" value="1"/>
</dbReference>
<dbReference type="GO" id="GO:0004140">
    <property type="term" value="F:dephospho-CoA kinase activity"/>
    <property type="evidence" value="ECO:0007669"/>
    <property type="project" value="UniProtKB-UniRule"/>
</dbReference>
<keyword evidence="3" id="KW-0173">Coenzyme A biosynthesis</keyword>
<dbReference type="PANTHER" id="PTHR10695:SF46">
    <property type="entry name" value="BIFUNCTIONAL COENZYME A SYNTHASE-RELATED"/>
    <property type="match status" value="1"/>
</dbReference>
<comment type="caution">
    <text evidence="5">The sequence shown here is derived from an EMBL/GenBank/DDBJ whole genome shotgun (WGS) entry which is preliminary data.</text>
</comment>
<evidence type="ECO:0000313" key="5">
    <source>
        <dbReference type="EMBL" id="KPJ51008.1"/>
    </source>
</evidence>
<keyword evidence="3" id="KW-0418">Kinase</keyword>